<keyword evidence="4" id="KW-0808">Transferase</keyword>
<feature type="domain" description="Glycosyl transferase family 51" evidence="13">
    <location>
        <begin position="124"/>
        <end position="282"/>
    </location>
</feature>
<comment type="subcellular location">
    <subcellularLocation>
        <location evidence="1">Cell membrane</location>
    </subcellularLocation>
</comment>
<evidence type="ECO:0000256" key="6">
    <source>
        <dbReference type="ARBA" id="ARBA00022984"/>
    </source>
</evidence>
<dbReference type="EMBL" id="FORR01000010">
    <property type="protein sequence ID" value="SFJ46276.1"/>
    <property type="molecule type" value="Genomic_DNA"/>
</dbReference>
<feature type="compositionally biased region" description="Basic and acidic residues" evidence="11">
    <location>
        <begin position="1"/>
        <end position="12"/>
    </location>
</feature>
<evidence type="ECO:0000256" key="1">
    <source>
        <dbReference type="ARBA" id="ARBA00004236"/>
    </source>
</evidence>
<dbReference type="GO" id="GO:0071555">
    <property type="term" value="P:cell wall organization"/>
    <property type="evidence" value="ECO:0007669"/>
    <property type="project" value="UniProtKB-KW"/>
</dbReference>
<evidence type="ECO:0000313" key="14">
    <source>
        <dbReference type="EMBL" id="SFJ46276.1"/>
    </source>
</evidence>
<dbReference type="InterPro" id="IPR036950">
    <property type="entry name" value="PBP_transglycosylase"/>
</dbReference>
<evidence type="ECO:0000256" key="7">
    <source>
        <dbReference type="ARBA" id="ARBA00023136"/>
    </source>
</evidence>
<sequence>MREEYDQLKGKLDYAPPVRSFRLRNSDAPENKQTQDKGIPKPNRKKMSRRRYLWLRLFNWKWFLLVLTTSSLLVAGFVMSLLAAAEFQRLDKVEKLKSQPAVSVQGGQKLYYEFVPIHQLRVKNKMLVDAFVKVEDVRFYQHQGVDYYALFRATIKTLLGRKQGGGTITMQVARNVVIGSHAQKLSRKLNEIAVAWNLDRKFSKDQVLEAYLNGIGFGNGIQGIQLAAKAYFGKDLRYDELTPEEVAILVAIINGPDVYDPYRSETTKKNLKMRRNAVLDVMAKEDDGMKPLISSVDRERWKQTDLSVRSEAFKNRVIRQVAGK</sequence>
<dbReference type="GO" id="GO:0030288">
    <property type="term" value="C:outer membrane-bounded periplasmic space"/>
    <property type="evidence" value="ECO:0007669"/>
    <property type="project" value="TreeGrafter"/>
</dbReference>
<comment type="catalytic activity">
    <reaction evidence="10">
        <text>[GlcNAc-(1-&gt;4)-Mur2Ac(oyl-L-Ala-gamma-D-Glu-L-Lys-D-Ala-D-Ala)](n)-di-trans,octa-cis-undecaprenyl diphosphate + beta-D-GlcNAc-(1-&gt;4)-Mur2Ac(oyl-L-Ala-gamma-D-Glu-L-Lys-D-Ala-D-Ala)-di-trans,octa-cis-undecaprenyl diphosphate = [GlcNAc-(1-&gt;4)-Mur2Ac(oyl-L-Ala-gamma-D-Glu-L-Lys-D-Ala-D-Ala)](n+1)-di-trans,octa-cis-undecaprenyl diphosphate + di-trans,octa-cis-undecaprenyl diphosphate + H(+)</text>
        <dbReference type="Rhea" id="RHEA:23708"/>
        <dbReference type="Rhea" id="RHEA-COMP:9602"/>
        <dbReference type="Rhea" id="RHEA-COMP:9603"/>
        <dbReference type="ChEBI" id="CHEBI:15378"/>
        <dbReference type="ChEBI" id="CHEBI:58405"/>
        <dbReference type="ChEBI" id="CHEBI:60033"/>
        <dbReference type="ChEBI" id="CHEBI:78435"/>
        <dbReference type="EC" id="2.4.99.28"/>
    </reaction>
</comment>
<proteinExistence type="predicted"/>
<evidence type="ECO:0000313" key="15">
    <source>
        <dbReference type="Proteomes" id="UP000199545"/>
    </source>
</evidence>
<feature type="compositionally biased region" description="Basic and acidic residues" evidence="11">
    <location>
        <begin position="24"/>
        <end position="39"/>
    </location>
</feature>
<evidence type="ECO:0000256" key="4">
    <source>
        <dbReference type="ARBA" id="ARBA00022679"/>
    </source>
</evidence>
<dbReference type="STRING" id="46223.SAMN05421852_11053"/>
<protein>
    <recommendedName>
        <fullName evidence="9">peptidoglycan glycosyltransferase</fullName>
        <ecNumber evidence="9">2.4.99.28</ecNumber>
    </recommendedName>
</protein>
<dbReference type="InterPro" id="IPR001264">
    <property type="entry name" value="Glyco_trans_51"/>
</dbReference>
<dbReference type="AlphaFoldDB" id="A0A1I3RM77"/>
<dbReference type="GO" id="GO:0008955">
    <property type="term" value="F:peptidoglycan glycosyltransferase activity"/>
    <property type="evidence" value="ECO:0007669"/>
    <property type="project" value="UniProtKB-EC"/>
</dbReference>
<keyword evidence="5" id="KW-0133">Cell shape</keyword>
<evidence type="ECO:0000256" key="5">
    <source>
        <dbReference type="ARBA" id="ARBA00022960"/>
    </source>
</evidence>
<dbReference type="RefSeq" id="WP_093230329.1">
    <property type="nucleotide sequence ID" value="NZ_FORR01000010.1"/>
</dbReference>
<keyword evidence="3" id="KW-0328">Glycosyltransferase</keyword>
<keyword evidence="12" id="KW-1133">Transmembrane helix</keyword>
<keyword evidence="7 12" id="KW-0472">Membrane</keyword>
<dbReference type="InterPro" id="IPR050396">
    <property type="entry name" value="Glycosyltr_51/Transpeptidase"/>
</dbReference>
<dbReference type="GO" id="GO:0005886">
    <property type="term" value="C:plasma membrane"/>
    <property type="evidence" value="ECO:0007669"/>
    <property type="project" value="UniProtKB-SubCell"/>
</dbReference>
<dbReference type="Pfam" id="PF00912">
    <property type="entry name" value="Transgly"/>
    <property type="match status" value="1"/>
</dbReference>
<evidence type="ECO:0000256" key="3">
    <source>
        <dbReference type="ARBA" id="ARBA00022676"/>
    </source>
</evidence>
<keyword evidence="2" id="KW-1003">Cell membrane</keyword>
<keyword evidence="15" id="KW-1185">Reference proteome</keyword>
<evidence type="ECO:0000256" key="12">
    <source>
        <dbReference type="SAM" id="Phobius"/>
    </source>
</evidence>
<organism evidence="14 15">
    <name type="scientific">Thermoflavimicrobium dichotomicum</name>
    <dbReference type="NCBI Taxonomy" id="46223"/>
    <lineage>
        <taxon>Bacteria</taxon>
        <taxon>Bacillati</taxon>
        <taxon>Bacillota</taxon>
        <taxon>Bacilli</taxon>
        <taxon>Bacillales</taxon>
        <taxon>Thermoactinomycetaceae</taxon>
        <taxon>Thermoflavimicrobium</taxon>
    </lineage>
</organism>
<evidence type="ECO:0000256" key="11">
    <source>
        <dbReference type="SAM" id="MobiDB-lite"/>
    </source>
</evidence>
<evidence type="ECO:0000259" key="13">
    <source>
        <dbReference type="Pfam" id="PF00912"/>
    </source>
</evidence>
<dbReference type="Gene3D" id="1.10.3810.10">
    <property type="entry name" value="Biosynthetic peptidoglycan transglycosylase-like"/>
    <property type="match status" value="1"/>
</dbReference>
<dbReference type="InterPro" id="IPR023346">
    <property type="entry name" value="Lysozyme-like_dom_sf"/>
</dbReference>
<dbReference type="GO" id="GO:0009252">
    <property type="term" value="P:peptidoglycan biosynthetic process"/>
    <property type="evidence" value="ECO:0007669"/>
    <property type="project" value="UniProtKB-KW"/>
</dbReference>
<feature type="transmembrane region" description="Helical" evidence="12">
    <location>
        <begin position="62"/>
        <end position="85"/>
    </location>
</feature>
<dbReference type="EC" id="2.4.99.28" evidence="9"/>
<keyword evidence="8" id="KW-0961">Cell wall biogenesis/degradation</keyword>
<dbReference type="SUPFAM" id="SSF53955">
    <property type="entry name" value="Lysozyme-like"/>
    <property type="match status" value="1"/>
</dbReference>
<dbReference type="OrthoDB" id="9766909at2"/>
<dbReference type="GO" id="GO:0008360">
    <property type="term" value="P:regulation of cell shape"/>
    <property type="evidence" value="ECO:0007669"/>
    <property type="project" value="UniProtKB-KW"/>
</dbReference>
<keyword evidence="12" id="KW-0812">Transmembrane</keyword>
<reference evidence="14 15" key="1">
    <citation type="submission" date="2016-10" db="EMBL/GenBank/DDBJ databases">
        <authorList>
            <person name="de Groot N.N."/>
        </authorList>
    </citation>
    <scope>NUCLEOTIDE SEQUENCE [LARGE SCALE GENOMIC DNA]</scope>
    <source>
        <strain evidence="14 15">DSM 44778</strain>
    </source>
</reference>
<accession>A0A1I3RM77</accession>
<dbReference type="Proteomes" id="UP000199545">
    <property type="component" value="Unassembled WGS sequence"/>
</dbReference>
<dbReference type="PANTHER" id="PTHR32282">
    <property type="entry name" value="BINDING PROTEIN TRANSPEPTIDASE, PUTATIVE-RELATED"/>
    <property type="match status" value="1"/>
</dbReference>
<feature type="region of interest" description="Disordered" evidence="11">
    <location>
        <begin position="1"/>
        <end position="44"/>
    </location>
</feature>
<dbReference type="PANTHER" id="PTHR32282:SF11">
    <property type="entry name" value="PENICILLIN-BINDING PROTEIN 1B"/>
    <property type="match status" value="1"/>
</dbReference>
<evidence type="ECO:0000256" key="10">
    <source>
        <dbReference type="ARBA" id="ARBA00049902"/>
    </source>
</evidence>
<evidence type="ECO:0000256" key="2">
    <source>
        <dbReference type="ARBA" id="ARBA00022475"/>
    </source>
</evidence>
<gene>
    <name evidence="14" type="ORF">SAMN05421852_11053</name>
</gene>
<name>A0A1I3RM77_9BACL</name>
<keyword evidence="6" id="KW-0573">Peptidoglycan synthesis</keyword>
<evidence type="ECO:0000256" key="8">
    <source>
        <dbReference type="ARBA" id="ARBA00023316"/>
    </source>
</evidence>
<evidence type="ECO:0000256" key="9">
    <source>
        <dbReference type="ARBA" id="ARBA00044770"/>
    </source>
</evidence>